<feature type="transmembrane region" description="Helical" evidence="7">
    <location>
        <begin position="112"/>
        <end position="135"/>
    </location>
</feature>
<dbReference type="PROSITE" id="PS00217">
    <property type="entry name" value="SUGAR_TRANSPORT_2"/>
    <property type="match status" value="1"/>
</dbReference>
<organism evidence="10 11">
    <name type="scientific">Penicillium salamii</name>
    <dbReference type="NCBI Taxonomy" id="1612424"/>
    <lineage>
        <taxon>Eukaryota</taxon>
        <taxon>Fungi</taxon>
        <taxon>Dikarya</taxon>
        <taxon>Ascomycota</taxon>
        <taxon>Pezizomycotina</taxon>
        <taxon>Eurotiomycetes</taxon>
        <taxon>Eurotiomycetidae</taxon>
        <taxon>Eurotiales</taxon>
        <taxon>Aspergillaceae</taxon>
        <taxon>Penicillium</taxon>
    </lineage>
</organism>
<comment type="similarity">
    <text evidence="2">Belongs to the major facilitator superfamily. Sugar transporter (TC 2.A.1.1) family.</text>
</comment>
<evidence type="ECO:0000256" key="2">
    <source>
        <dbReference type="ARBA" id="ARBA00010992"/>
    </source>
</evidence>
<dbReference type="SUPFAM" id="SSF103473">
    <property type="entry name" value="MFS general substrate transporter"/>
    <property type="match status" value="1"/>
</dbReference>
<dbReference type="PANTHER" id="PTHR48022:SF3">
    <property type="entry name" value="HEXOSE TRANSPORTER PROTEIN (AFU_ORTHOLOGUE AFUA_8G04480)-RELATED"/>
    <property type="match status" value="1"/>
</dbReference>
<sequence length="496" mass="54584">MAKTKSPWLQPHLLKLNFCLLSLVLFSSANGYDGTQMNGFQSLTPWQEFFHRPTGSFLGLMNFMYWIGMLVAFLFTPQISNKWGRKIGLWLGVVFVAIGAAIQSCANSTAPFVVARGVIGFGAGFWGSNAPLLIGEMAHPDLRGVAGALYMCGFPVGSSVAAFATLGTLSYENSWSWRIPSILLIMLPCLAIPGLLMIPESPRWLVSQGRTEEATRILVDWHAAGDLSSPLVCEEINAIQVAIAFEDEAANSNGYIDMLRTPGNRHRTFITVTLGLWGNWVGIGVISYYFTLILNSVGITDSRTQLIINACMQVWNILWSVVGAMLIDKLGRRTLFLTSGAIMLVSFSLVTGLSGSFAQTKSAAVGIAVIPFLFLFYAGYDISLTPLMTAYPCEIWPYKLRSRGLTLQWIVGVLGASVNTFVNPIALDAIGWKYYFAYIAILIVYCIVTYLFYPETRGYALEQVAIIFDKDSAVVGEEPEDEKRVTVERAKEILKA</sequence>
<dbReference type="EMBL" id="CAJVPG010000434">
    <property type="protein sequence ID" value="CAG8417290.1"/>
    <property type="molecule type" value="Genomic_DNA"/>
</dbReference>
<feature type="transmembrane region" description="Helical" evidence="7">
    <location>
        <begin position="87"/>
        <end position="106"/>
    </location>
</feature>
<evidence type="ECO:0000256" key="4">
    <source>
        <dbReference type="ARBA" id="ARBA00022692"/>
    </source>
</evidence>
<feature type="transmembrane region" description="Helical" evidence="7">
    <location>
        <begin position="177"/>
        <end position="198"/>
    </location>
</feature>
<dbReference type="AlphaFoldDB" id="A0A9W4JSH8"/>
<feature type="chain" id="PRO_5040757865" description="Major facilitator superfamily (MFS) profile domain-containing protein" evidence="8">
    <location>
        <begin position="32"/>
        <end position="496"/>
    </location>
</feature>
<evidence type="ECO:0000256" key="5">
    <source>
        <dbReference type="ARBA" id="ARBA00022989"/>
    </source>
</evidence>
<evidence type="ECO:0000313" key="10">
    <source>
        <dbReference type="EMBL" id="CAG8417290.1"/>
    </source>
</evidence>
<evidence type="ECO:0000256" key="6">
    <source>
        <dbReference type="ARBA" id="ARBA00023136"/>
    </source>
</evidence>
<feature type="transmembrane region" description="Helical" evidence="7">
    <location>
        <begin position="405"/>
        <end position="422"/>
    </location>
</feature>
<dbReference type="Proteomes" id="UP001152649">
    <property type="component" value="Unassembled WGS sequence"/>
</dbReference>
<protein>
    <recommendedName>
        <fullName evidence="9">Major facilitator superfamily (MFS) profile domain-containing protein</fullName>
    </recommendedName>
</protein>
<dbReference type="InterPro" id="IPR036259">
    <property type="entry name" value="MFS_trans_sf"/>
</dbReference>
<evidence type="ECO:0000313" key="11">
    <source>
        <dbReference type="Proteomes" id="UP001152649"/>
    </source>
</evidence>
<feature type="transmembrane region" description="Helical" evidence="7">
    <location>
        <begin position="55"/>
        <end position="75"/>
    </location>
</feature>
<feature type="signal peptide" evidence="8">
    <location>
        <begin position="1"/>
        <end position="31"/>
    </location>
</feature>
<dbReference type="Gene3D" id="1.20.1250.20">
    <property type="entry name" value="MFS general substrate transporter like domains"/>
    <property type="match status" value="1"/>
</dbReference>
<evidence type="ECO:0000256" key="1">
    <source>
        <dbReference type="ARBA" id="ARBA00004141"/>
    </source>
</evidence>
<dbReference type="OrthoDB" id="6133115at2759"/>
<feature type="transmembrane region" description="Helical" evidence="7">
    <location>
        <begin position="434"/>
        <end position="453"/>
    </location>
</feature>
<dbReference type="InterPro" id="IPR050360">
    <property type="entry name" value="MFS_Sugar_Transporters"/>
</dbReference>
<dbReference type="InterPro" id="IPR020846">
    <property type="entry name" value="MFS_dom"/>
</dbReference>
<keyword evidence="3" id="KW-0813">Transport</keyword>
<comment type="caution">
    <text evidence="10">The sequence shown here is derived from an EMBL/GenBank/DDBJ whole genome shotgun (WGS) entry which is preliminary data.</text>
</comment>
<name>A0A9W4JSH8_9EURO</name>
<feature type="transmembrane region" description="Helical" evidence="7">
    <location>
        <begin position="306"/>
        <end position="327"/>
    </location>
</feature>
<feature type="transmembrane region" description="Helical" evidence="7">
    <location>
        <begin position="363"/>
        <end position="384"/>
    </location>
</feature>
<keyword evidence="6 7" id="KW-0472">Membrane</keyword>
<evidence type="ECO:0000256" key="7">
    <source>
        <dbReference type="SAM" id="Phobius"/>
    </source>
</evidence>
<gene>
    <name evidence="10" type="ORF">PSALAMII_LOCUS9463</name>
</gene>
<feature type="transmembrane region" description="Helical" evidence="7">
    <location>
        <begin position="334"/>
        <end position="357"/>
    </location>
</feature>
<evidence type="ECO:0000259" key="9">
    <source>
        <dbReference type="PROSITE" id="PS50850"/>
    </source>
</evidence>
<dbReference type="GO" id="GO:0016020">
    <property type="term" value="C:membrane"/>
    <property type="evidence" value="ECO:0007669"/>
    <property type="project" value="UniProtKB-SubCell"/>
</dbReference>
<dbReference type="FunFam" id="1.20.1250.20:FF:000134">
    <property type="entry name" value="MFS sugar transporter protein"/>
    <property type="match status" value="1"/>
</dbReference>
<dbReference type="InterPro" id="IPR005828">
    <property type="entry name" value="MFS_sugar_transport-like"/>
</dbReference>
<keyword evidence="11" id="KW-1185">Reference proteome</keyword>
<feature type="domain" description="Major facilitator superfamily (MFS) profile" evidence="9">
    <location>
        <begin position="19"/>
        <end position="457"/>
    </location>
</feature>
<dbReference type="GO" id="GO:0005351">
    <property type="term" value="F:carbohydrate:proton symporter activity"/>
    <property type="evidence" value="ECO:0007669"/>
    <property type="project" value="TreeGrafter"/>
</dbReference>
<dbReference type="InterPro" id="IPR005829">
    <property type="entry name" value="Sugar_transporter_CS"/>
</dbReference>
<comment type="subcellular location">
    <subcellularLocation>
        <location evidence="1">Membrane</location>
        <topology evidence="1">Multi-pass membrane protein</topology>
    </subcellularLocation>
</comment>
<dbReference type="Pfam" id="PF00083">
    <property type="entry name" value="Sugar_tr"/>
    <property type="match status" value="1"/>
</dbReference>
<keyword evidence="5 7" id="KW-1133">Transmembrane helix</keyword>
<keyword evidence="8" id="KW-0732">Signal</keyword>
<dbReference type="PROSITE" id="PS50850">
    <property type="entry name" value="MFS"/>
    <property type="match status" value="1"/>
</dbReference>
<feature type="transmembrane region" description="Helical" evidence="7">
    <location>
        <begin position="268"/>
        <end position="294"/>
    </location>
</feature>
<dbReference type="PANTHER" id="PTHR48022">
    <property type="entry name" value="PLASTIDIC GLUCOSE TRANSPORTER 4"/>
    <property type="match status" value="1"/>
</dbReference>
<proteinExistence type="inferred from homology"/>
<dbReference type="PROSITE" id="PS00216">
    <property type="entry name" value="SUGAR_TRANSPORT_1"/>
    <property type="match status" value="1"/>
</dbReference>
<keyword evidence="4 7" id="KW-0812">Transmembrane</keyword>
<reference evidence="10" key="1">
    <citation type="submission" date="2021-07" db="EMBL/GenBank/DDBJ databases">
        <authorList>
            <person name="Branca A.L. A."/>
        </authorList>
    </citation>
    <scope>NUCLEOTIDE SEQUENCE</scope>
</reference>
<accession>A0A9W4JSH8</accession>
<feature type="transmembrane region" description="Helical" evidence="7">
    <location>
        <begin position="147"/>
        <end position="171"/>
    </location>
</feature>
<evidence type="ECO:0000256" key="3">
    <source>
        <dbReference type="ARBA" id="ARBA00022448"/>
    </source>
</evidence>
<evidence type="ECO:0000256" key="8">
    <source>
        <dbReference type="SAM" id="SignalP"/>
    </source>
</evidence>